<evidence type="ECO:0008006" key="3">
    <source>
        <dbReference type="Google" id="ProtNLM"/>
    </source>
</evidence>
<comment type="caution">
    <text evidence="1">The sequence shown here is derived from an EMBL/GenBank/DDBJ whole genome shotgun (WGS) entry which is preliminary data.</text>
</comment>
<accession>A0ABV9HSL6</accession>
<dbReference type="EMBL" id="JBHSFV010000001">
    <property type="protein sequence ID" value="MFC4632493.1"/>
    <property type="molecule type" value="Genomic_DNA"/>
</dbReference>
<dbReference type="Proteomes" id="UP001596043">
    <property type="component" value="Unassembled WGS sequence"/>
</dbReference>
<evidence type="ECO:0000313" key="2">
    <source>
        <dbReference type="Proteomes" id="UP001596043"/>
    </source>
</evidence>
<keyword evidence="2" id="KW-1185">Reference proteome</keyword>
<organism evidence="1 2">
    <name type="scientific">Dokdonia ponticola</name>
    <dbReference type="NCBI Taxonomy" id="2041041"/>
    <lineage>
        <taxon>Bacteria</taxon>
        <taxon>Pseudomonadati</taxon>
        <taxon>Bacteroidota</taxon>
        <taxon>Flavobacteriia</taxon>
        <taxon>Flavobacteriales</taxon>
        <taxon>Flavobacteriaceae</taxon>
        <taxon>Dokdonia</taxon>
    </lineage>
</organism>
<sequence>MEFEKEYLTDLVKGKTKGDFPPFSSGKWKKSDEYLKQIVGRLKDIKSIQVEADFNHYGSGFSSYVHLYLSKTDKSDTKISQDGELRTGETNGLMMYLCRMAPFSVYGEGTWHKTFNKDKGQSGSSHYIEPEDIGTTPESDWGIELNEIQNILNQYGISVLTKVELDKKLEFKISIPTILSEPPFKVFDCLFYWED</sequence>
<evidence type="ECO:0000313" key="1">
    <source>
        <dbReference type="EMBL" id="MFC4632493.1"/>
    </source>
</evidence>
<proteinExistence type="predicted"/>
<protein>
    <recommendedName>
        <fullName evidence="3">DUF4304 domain-containing protein</fullName>
    </recommendedName>
</protein>
<gene>
    <name evidence="1" type="ORF">ACFO3O_01135</name>
</gene>
<reference evidence="2" key="1">
    <citation type="journal article" date="2019" name="Int. J. Syst. Evol. Microbiol.">
        <title>The Global Catalogue of Microorganisms (GCM) 10K type strain sequencing project: providing services to taxonomists for standard genome sequencing and annotation.</title>
        <authorList>
            <consortium name="The Broad Institute Genomics Platform"/>
            <consortium name="The Broad Institute Genome Sequencing Center for Infectious Disease"/>
            <person name="Wu L."/>
            <person name="Ma J."/>
        </authorList>
    </citation>
    <scope>NUCLEOTIDE SEQUENCE [LARGE SCALE GENOMIC DNA]</scope>
    <source>
        <strain evidence="2">YJ-61-S</strain>
    </source>
</reference>
<name>A0ABV9HSL6_9FLAO</name>
<dbReference type="RefSeq" id="WP_379976693.1">
    <property type="nucleotide sequence ID" value="NZ_JBHSFV010000001.1"/>
</dbReference>